<name>A0A9P5YN78_9AGAR</name>
<dbReference type="PANTHER" id="PTHR38846:SF1">
    <property type="entry name" value="C3H1-TYPE DOMAIN-CONTAINING PROTEIN"/>
    <property type="match status" value="1"/>
</dbReference>
<dbReference type="OrthoDB" id="6105938at2759"/>
<proteinExistence type="predicted"/>
<comment type="caution">
    <text evidence="1">The sequence shown here is derived from an EMBL/GenBank/DDBJ whole genome shotgun (WGS) entry which is preliminary data.</text>
</comment>
<accession>A0A9P5YN78</accession>
<organism evidence="1 2">
    <name type="scientific">Pholiota conissans</name>
    <dbReference type="NCBI Taxonomy" id="109636"/>
    <lineage>
        <taxon>Eukaryota</taxon>
        <taxon>Fungi</taxon>
        <taxon>Dikarya</taxon>
        <taxon>Basidiomycota</taxon>
        <taxon>Agaricomycotina</taxon>
        <taxon>Agaricomycetes</taxon>
        <taxon>Agaricomycetidae</taxon>
        <taxon>Agaricales</taxon>
        <taxon>Agaricineae</taxon>
        <taxon>Strophariaceae</taxon>
        <taxon>Pholiota</taxon>
    </lineage>
</organism>
<feature type="non-terminal residue" evidence="1">
    <location>
        <position position="156"/>
    </location>
</feature>
<dbReference type="Proteomes" id="UP000807469">
    <property type="component" value="Unassembled WGS sequence"/>
</dbReference>
<keyword evidence="2" id="KW-1185">Reference proteome</keyword>
<reference evidence="1" key="1">
    <citation type="submission" date="2020-11" db="EMBL/GenBank/DDBJ databases">
        <authorList>
            <consortium name="DOE Joint Genome Institute"/>
            <person name="Ahrendt S."/>
            <person name="Riley R."/>
            <person name="Andreopoulos W."/>
            <person name="Labutti K."/>
            <person name="Pangilinan J."/>
            <person name="Ruiz-Duenas F.J."/>
            <person name="Barrasa J.M."/>
            <person name="Sanchez-Garcia M."/>
            <person name="Camarero S."/>
            <person name="Miyauchi S."/>
            <person name="Serrano A."/>
            <person name="Linde D."/>
            <person name="Babiker R."/>
            <person name="Drula E."/>
            <person name="Ayuso-Fernandez I."/>
            <person name="Pacheco R."/>
            <person name="Padilla G."/>
            <person name="Ferreira P."/>
            <person name="Barriuso J."/>
            <person name="Kellner H."/>
            <person name="Castanera R."/>
            <person name="Alfaro M."/>
            <person name="Ramirez L."/>
            <person name="Pisabarro A.G."/>
            <person name="Kuo A."/>
            <person name="Tritt A."/>
            <person name="Lipzen A."/>
            <person name="He G."/>
            <person name="Yan M."/>
            <person name="Ng V."/>
            <person name="Cullen D."/>
            <person name="Martin F."/>
            <person name="Rosso M.-N."/>
            <person name="Henrissat B."/>
            <person name="Hibbett D."/>
            <person name="Martinez A.T."/>
            <person name="Grigoriev I.V."/>
        </authorList>
    </citation>
    <scope>NUCLEOTIDE SEQUENCE</scope>
    <source>
        <strain evidence="1">CIRM-BRFM 674</strain>
    </source>
</reference>
<evidence type="ECO:0000313" key="1">
    <source>
        <dbReference type="EMBL" id="KAF9471705.1"/>
    </source>
</evidence>
<gene>
    <name evidence="1" type="ORF">BDN70DRAFT_767230</name>
</gene>
<dbReference type="EMBL" id="MU155637">
    <property type="protein sequence ID" value="KAF9471705.1"/>
    <property type="molecule type" value="Genomic_DNA"/>
</dbReference>
<protein>
    <submittedName>
        <fullName evidence="1">Uncharacterized protein</fullName>
    </submittedName>
</protein>
<dbReference type="PANTHER" id="PTHR38846">
    <property type="entry name" value="C3H1-TYPE DOMAIN-CONTAINING PROTEIN"/>
    <property type="match status" value="1"/>
</dbReference>
<evidence type="ECO:0000313" key="2">
    <source>
        <dbReference type="Proteomes" id="UP000807469"/>
    </source>
</evidence>
<sequence length="156" mass="17975">PVPEFFSQFSSSFTYTPENSSSAEFYRLCDELGWEKNEPQRTQAHKEFKNALTRQFNTNYGTEKNSLESWQALCKHLGANPVPKTLNRCRQMVMTTHVNLVDLVDVFESDKVATVFDTVEELSRYTMATGKYFPREDIDAGDLLKHLLRPILNPSM</sequence>
<feature type="non-terminal residue" evidence="1">
    <location>
        <position position="1"/>
    </location>
</feature>
<dbReference type="AlphaFoldDB" id="A0A9P5YN78"/>